<reference evidence="2 3" key="1">
    <citation type="submission" date="2020-01" db="EMBL/GenBank/DDBJ databases">
        <authorList>
            <person name="Kim M.K."/>
        </authorList>
    </citation>
    <scope>NUCLEOTIDE SEQUENCE [LARGE SCALE GENOMIC DNA]</scope>
    <source>
        <strain evidence="2 3">172606-1</strain>
    </source>
</reference>
<feature type="compositionally biased region" description="Basic and acidic residues" evidence="1">
    <location>
        <begin position="106"/>
        <end position="126"/>
    </location>
</feature>
<keyword evidence="3" id="KW-1185">Reference proteome</keyword>
<dbReference type="AlphaFoldDB" id="A0A6C0GIH1"/>
<organism evidence="2 3">
    <name type="scientific">Rhodocytophaga rosea</name>
    <dbReference type="NCBI Taxonomy" id="2704465"/>
    <lineage>
        <taxon>Bacteria</taxon>
        <taxon>Pseudomonadati</taxon>
        <taxon>Bacteroidota</taxon>
        <taxon>Cytophagia</taxon>
        <taxon>Cytophagales</taxon>
        <taxon>Rhodocytophagaceae</taxon>
        <taxon>Rhodocytophaga</taxon>
    </lineage>
</organism>
<name>A0A6C0GIH1_9BACT</name>
<dbReference type="EMBL" id="CP048222">
    <property type="protein sequence ID" value="QHT67769.1"/>
    <property type="molecule type" value="Genomic_DNA"/>
</dbReference>
<accession>A0A6C0GIH1</accession>
<evidence type="ECO:0000313" key="2">
    <source>
        <dbReference type="EMBL" id="QHT67769.1"/>
    </source>
</evidence>
<feature type="compositionally biased region" description="Polar residues" evidence="1">
    <location>
        <begin position="154"/>
        <end position="164"/>
    </location>
</feature>
<evidence type="ECO:0000313" key="3">
    <source>
        <dbReference type="Proteomes" id="UP000480178"/>
    </source>
</evidence>
<feature type="region of interest" description="Disordered" evidence="1">
    <location>
        <begin position="64"/>
        <end position="164"/>
    </location>
</feature>
<proteinExistence type="predicted"/>
<feature type="compositionally biased region" description="Basic and acidic residues" evidence="1">
    <location>
        <begin position="1"/>
        <end position="21"/>
    </location>
</feature>
<sequence>MEPNQHHEEQPEKEIARKQADEQSDAIDLDKKPNTPLGMAKEDLLDMTKGAAFMDTHQWNIAGVDGKSISGAGSGPGTGEISPDANRPTTAGTPAINDYVSPESLQEARDAAAEKPADDPAMKDNPDLPTQQLQHSTNPASGFPMGGVARNSEDSMPTGETSEQ</sequence>
<feature type="compositionally biased region" description="Polar residues" evidence="1">
    <location>
        <begin position="128"/>
        <end position="140"/>
    </location>
</feature>
<evidence type="ECO:0000256" key="1">
    <source>
        <dbReference type="SAM" id="MobiDB-lite"/>
    </source>
</evidence>
<dbReference type="KEGG" id="rhoz:GXP67_14560"/>
<gene>
    <name evidence="2" type="ORF">GXP67_14560</name>
</gene>
<protein>
    <submittedName>
        <fullName evidence="2">Uncharacterized protein</fullName>
    </submittedName>
</protein>
<dbReference type="Proteomes" id="UP000480178">
    <property type="component" value="Chromosome"/>
</dbReference>
<feature type="region of interest" description="Disordered" evidence="1">
    <location>
        <begin position="1"/>
        <end position="39"/>
    </location>
</feature>
<dbReference type="RefSeq" id="WP_162443791.1">
    <property type="nucleotide sequence ID" value="NZ_CP048222.1"/>
</dbReference>